<sequence>MQKTMKTTEGKQIISNERVYPSFPTPQNLQTYKFSMLDQTVGPSPIPLILFFPGDAESFEARVRLLKDSLSLVLSRFFPLAGRMSEDGQSIDCNDQGFPFIVAKVEGKMISDSMIKRNSPSEASVVTRLYPCEITLSTQFGPGESVAMFQVNQFECGGMAIAMVLCHEFMDGITTGHFVRSWAAAARVSSNESVCPNYLAQSLFPQNEEMKLQKSLPRVSILKDGKSVVRRFVFDSSAINILKEKSLVEHPSRVEVVKRARPQFASDLVGNISTTVAAACTNQHETELGHLVRKIRGSVSMIDGDYVARMLGDQGFLGYLKNRENTWGEIPNDADLLFIVSWCNLGIFKVDFGWGNPIWIDRCFTSGDLFYMNGVWLVETSNGDGIEAWV</sequence>
<keyword evidence="5" id="KW-1185">Reference proteome</keyword>
<keyword evidence="3" id="KW-0012">Acyltransferase</keyword>
<organism evidence="4 5">
    <name type="scientific">Dorcoceras hygrometricum</name>
    <dbReference type="NCBI Taxonomy" id="472368"/>
    <lineage>
        <taxon>Eukaryota</taxon>
        <taxon>Viridiplantae</taxon>
        <taxon>Streptophyta</taxon>
        <taxon>Embryophyta</taxon>
        <taxon>Tracheophyta</taxon>
        <taxon>Spermatophyta</taxon>
        <taxon>Magnoliopsida</taxon>
        <taxon>eudicotyledons</taxon>
        <taxon>Gunneridae</taxon>
        <taxon>Pentapetalae</taxon>
        <taxon>asterids</taxon>
        <taxon>lamiids</taxon>
        <taxon>Lamiales</taxon>
        <taxon>Gesneriaceae</taxon>
        <taxon>Didymocarpoideae</taxon>
        <taxon>Trichosporeae</taxon>
        <taxon>Loxocarpinae</taxon>
        <taxon>Dorcoceras</taxon>
    </lineage>
</organism>
<name>A0A2Z7C1W9_9LAMI</name>
<dbReference type="Proteomes" id="UP000250235">
    <property type="component" value="Unassembled WGS sequence"/>
</dbReference>
<dbReference type="InterPro" id="IPR023213">
    <property type="entry name" value="CAT-like_dom_sf"/>
</dbReference>
<gene>
    <name evidence="4" type="ORF">F511_32545</name>
</gene>
<evidence type="ECO:0000256" key="1">
    <source>
        <dbReference type="ARBA" id="ARBA00009861"/>
    </source>
</evidence>
<dbReference type="GO" id="GO:0016746">
    <property type="term" value="F:acyltransferase activity"/>
    <property type="evidence" value="ECO:0007669"/>
    <property type="project" value="UniProtKB-KW"/>
</dbReference>
<dbReference type="Pfam" id="PF02458">
    <property type="entry name" value="Transferase"/>
    <property type="match status" value="2"/>
</dbReference>
<proteinExistence type="inferred from homology"/>
<evidence type="ECO:0000313" key="4">
    <source>
        <dbReference type="EMBL" id="KZV40707.1"/>
    </source>
</evidence>
<dbReference type="Gene3D" id="3.30.559.10">
    <property type="entry name" value="Chloramphenicol acetyltransferase-like domain"/>
    <property type="match status" value="2"/>
</dbReference>
<dbReference type="EMBL" id="KQ999881">
    <property type="protein sequence ID" value="KZV40707.1"/>
    <property type="molecule type" value="Genomic_DNA"/>
</dbReference>
<dbReference type="PANTHER" id="PTHR31623:SF105">
    <property type="entry name" value="VINORINE SYNTHASE-LIKE"/>
    <property type="match status" value="1"/>
</dbReference>
<protein>
    <submittedName>
        <fullName evidence="4">Anthranilate N-benzoyltransferase protein</fullName>
    </submittedName>
</protein>
<evidence type="ECO:0000256" key="3">
    <source>
        <dbReference type="ARBA" id="ARBA00023315"/>
    </source>
</evidence>
<reference evidence="4 5" key="1">
    <citation type="journal article" date="2015" name="Proc. Natl. Acad. Sci. U.S.A.">
        <title>The resurrection genome of Boea hygrometrica: A blueprint for survival of dehydration.</title>
        <authorList>
            <person name="Xiao L."/>
            <person name="Yang G."/>
            <person name="Zhang L."/>
            <person name="Yang X."/>
            <person name="Zhao S."/>
            <person name="Ji Z."/>
            <person name="Zhou Q."/>
            <person name="Hu M."/>
            <person name="Wang Y."/>
            <person name="Chen M."/>
            <person name="Xu Y."/>
            <person name="Jin H."/>
            <person name="Xiao X."/>
            <person name="Hu G."/>
            <person name="Bao F."/>
            <person name="Hu Y."/>
            <person name="Wan P."/>
            <person name="Li L."/>
            <person name="Deng X."/>
            <person name="Kuang T."/>
            <person name="Xiang C."/>
            <person name="Zhu J.K."/>
            <person name="Oliver M.J."/>
            <person name="He Y."/>
        </authorList>
    </citation>
    <scope>NUCLEOTIDE SEQUENCE [LARGE SCALE GENOMIC DNA]</scope>
    <source>
        <strain evidence="5">cv. XS01</strain>
    </source>
</reference>
<dbReference type="PANTHER" id="PTHR31623">
    <property type="entry name" value="F21J9.9"/>
    <property type="match status" value="1"/>
</dbReference>
<evidence type="ECO:0000313" key="5">
    <source>
        <dbReference type="Proteomes" id="UP000250235"/>
    </source>
</evidence>
<dbReference type="OrthoDB" id="894625at2759"/>
<accession>A0A2Z7C1W9</accession>
<dbReference type="AlphaFoldDB" id="A0A2Z7C1W9"/>
<keyword evidence="2 4" id="KW-0808">Transferase</keyword>
<comment type="similarity">
    <text evidence="1">Belongs to the plant acyltransferase family.</text>
</comment>
<evidence type="ECO:0000256" key="2">
    <source>
        <dbReference type="ARBA" id="ARBA00022679"/>
    </source>
</evidence>